<dbReference type="InterPro" id="IPR000109">
    <property type="entry name" value="POT_fam"/>
</dbReference>
<feature type="transmembrane region" description="Helical" evidence="7">
    <location>
        <begin position="146"/>
        <end position="166"/>
    </location>
</feature>
<feature type="transmembrane region" description="Helical" evidence="7">
    <location>
        <begin position="376"/>
        <end position="396"/>
    </location>
</feature>
<evidence type="ECO:0000313" key="9">
    <source>
        <dbReference type="Proteomes" id="UP001604336"/>
    </source>
</evidence>
<feature type="transmembrane region" description="Helical" evidence="7">
    <location>
        <begin position="543"/>
        <end position="563"/>
    </location>
</feature>
<feature type="transmembrane region" description="Helical" evidence="7">
    <location>
        <begin position="103"/>
        <end position="126"/>
    </location>
</feature>
<comment type="subcellular location">
    <subcellularLocation>
        <location evidence="1">Membrane</location>
        <topology evidence="1">Multi-pass membrane protein</topology>
    </subcellularLocation>
</comment>
<dbReference type="PANTHER" id="PTHR11654">
    <property type="entry name" value="OLIGOPEPTIDE TRANSPORTER-RELATED"/>
    <property type="match status" value="1"/>
</dbReference>
<proteinExistence type="inferred from homology"/>
<evidence type="ECO:0000256" key="6">
    <source>
        <dbReference type="ARBA" id="ARBA00044504"/>
    </source>
</evidence>
<feature type="transmembrane region" description="Helical" evidence="7">
    <location>
        <begin position="229"/>
        <end position="248"/>
    </location>
</feature>
<sequence>MSMMKVEEKGLHDYTQDGTVDLKGRPVLRSNTGKWKACYFVVGYEIFERMAYYGIASNLVIYLTQELREGTVTSSNNVTNWVGTVWMTPLLGAYIADSFLGRYWTFVIASAIYLAGMCLLTLAVTLPGLRPPSCGNGVKEEDCDKHASVLQIGVFYGALYIIALGTGGTKPNISTMGADQFDDFEPKEKFQKLSFFNWWMFSVFLGTLFSNTFLIYIQDNVGWRIGYGLPTLGLGVSILVFVVGTRYYRHKPPSGSPLTQMARVLVATVRKWKVVVPDEPKVLYELSLEEYSKPGQFRIDHTTSLSLLDKAAVETGVNSPWMLCPVTQVEQTKQMIKMIPILVASFIPSTMIAQINTLFVKQGTTMERSIGPNFKIPPACLTAFVTIFMLISIVIYDRFFVPIVRKYTGNPRGITLLQRMGIGLVLHVVIMITAFLAERRRLKVARENGIFEKDQIVPLSIFILLPQFALMGVADNFLEVAKIEFFYDQAPEGMKSLGTAYFTTSLGIGFFLSSFLLSTVSDITKKYGKGWILDNVNVSHLDYYYAFFAVLSFLNLLFFLWVAKLFVYNTGTSCNERELKEAMEDSPKQVYMKRGNNFRR</sequence>
<name>A0ABD1RD42_9LAMI</name>
<evidence type="ECO:0000256" key="5">
    <source>
        <dbReference type="ARBA" id="ARBA00023136"/>
    </source>
</evidence>
<dbReference type="Proteomes" id="UP001604336">
    <property type="component" value="Unassembled WGS sequence"/>
</dbReference>
<keyword evidence="3 7" id="KW-0812">Transmembrane</keyword>
<keyword evidence="4 7" id="KW-1133">Transmembrane helix</keyword>
<dbReference type="AlphaFoldDB" id="A0ABD1RD42"/>
<evidence type="ECO:0000256" key="1">
    <source>
        <dbReference type="ARBA" id="ARBA00004141"/>
    </source>
</evidence>
<evidence type="ECO:0000313" key="8">
    <source>
        <dbReference type="EMBL" id="KAL2486325.1"/>
    </source>
</evidence>
<dbReference type="InterPro" id="IPR036259">
    <property type="entry name" value="MFS_trans_sf"/>
</dbReference>
<evidence type="ECO:0000256" key="4">
    <source>
        <dbReference type="ARBA" id="ARBA00022989"/>
    </source>
</evidence>
<evidence type="ECO:0000256" key="2">
    <source>
        <dbReference type="ARBA" id="ARBA00005982"/>
    </source>
</evidence>
<dbReference type="SUPFAM" id="SSF103473">
    <property type="entry name" value="MFS general substrate transporter"/>
    <property type="match status" value="1"/>
</dbReference>
<dbReference type="Pfam" id="PF00854">
    <property type="entry name" value="PTR2"/>
    <property type="match status" value="1"/>
</dbReference>
<organism evidence="8 9">
    <name type="scientific">Abeliophyllum distichum</name>
    <dbReference type="NCBI Taxonomy" id="126358"/>
    <lineage>
        <taxon>Eukaryota</taxon>
        <taxon>Viridiplantae</taxon>
        <taxon>Streptophyta</taxon>
        <taxon>Embryophyta</taxon>
        <taxon>Tracheophyta</taxon>
        <taxon>Spermatophyta</taxon>
        <taxon>Magnoliopsida</taxon>
        <taxon>eudicotyledons</taxon>
        <taxon>Gunneridae</taxon>
        <taxon>Pentapetalae</taxon>
        <taxon>asterids</taxon>
        <taxon>lamiids</taxon>
        <taxon>Lamiales</taxon>
        <taxon>Oleaceae</taxon>
        <taxon>Forsythieae</taxon>
        <taxon>Abeliophyllum</taxon>
    </lineage>
</organism>
<feature type="transmembrane region" description="Helical" evidence="7">
    <location>
        <begin position="416"/>
        <end position="436"/>
    </location>
</feature>
<keyword evidence="5 7" id="KW-0472">Membrane</keyword>
<feature type="transmembrane region" description="Helical" evidence="7">
    <location>
        <begin position="456"/>
        <end position="478"/>
    </location>
</feature>
<gene>
    <name evidence="8" type="ORF">Adt_31081</name>
</gene>
<feature type="transmembrane region" description="Helical" evidence="7">
    <location>
        <begin position="78"/>
        <end position="96"/>
    </location>
</feature>
<dbReference type="GO" id="GO:0016020">
    <property type="term" value="C:membrane"/>
    <property type="evidence" value="ECO:0007669"/>
    <property type="project" value="UniProtKB-SubCell"/>
</dbReference>
<dbReference type="EMBL" id="JBFOLK010000009">
    <property type="protein sequence ID" value="KAL2486325.1"/>
    <property type="molecule type" value="Genomic_DNA"/>
</dbReference>
<dbReference type="Gene3D" id="1.20.1250.20">
    <property type="entry name" value="MFS general substrate transporter like domains"/>
    <property type="match status" value="1"/>
</dbReference>
<comment type="similarity">
    <text evidence="6">Belongs to the major facilitator superfamily. Phosphate:H(+) symporter (TC 2.A.1.9) family.</text>
</comment>
<reference evidence="9" key="1">
    <citation type="submission" date="2024-07" db="EMBL/GenBank/DDBJ databases">
        <title>Two chromosome-level genome assemblies of Korean endemic species Abeliophyllum distichum and Forsythia ovata (Oleaceae).</title>
        <authorList>
            <person name="Jang H."/>
        </authorList>
    </citation>
    <scope>NUCLEOTIDE SEQUENCE [LARGE SCALE GENOMIC DNA]</scope>
</reference>
<feature type="transmembrane region" description="Helical" evidence="7">
    <location>
        <begin position="338"/>
        <end position="356"/>
    </location>
</feature>
<feature type="transmembrane region" description="Helical" evidence="7">
    <location>
        <begin position="499"/>
        <end position="523"/>
    </location>
</feature>
<keyword evidence="9" id="KW-1185">Reference proteome</keyword>
<comment type="similarity">
    <text evidence="2">Belongs to the major facilitator superfamily. Proton-dependent oligopeptide transporter (POT/PTR) (TC 2.A.17) family.</text>
</comment>
<evidence type="ECO:0000256" key="3">
    <source>
        <dbReference type="ARBA" id="ARBA00022692"/>
    </source>
</evidence>
<feature type="transmembrane region" description="Helical" evidence="7">
    <location>
        <begin position="196"/>
        <end position="217"/>
    </location>
</feature>
<evidence type="ECO:0000256" key="7">
    <source>
        <dbReference type="SAM" id="Phobius"/>
    </source>
</evidence>
<dbReference type="InterPro" id="IPR044739">
    <property type="entry name" value="NRT1/PTR"/>
</dbReference>
<dbReference type="CDD" id="cd17417">
    <property type="entry name" value="MFS_NPF5"/>
    <property type="match status" value="1"/>
</dbReference>
<accession>A0ABD1RD42</accession>
<protein>
    <submittedName>
        <fullName evidence="8">Protein NRT1/PTR FAMILY 5.2</fullName>
    </submittedName>
</protein>
<comment type="caution">
    <text evidence="8">The sequence shown here is derived from an EMBL/GenBank/DDBJ whole genome shotgun (WGS) entry which is preliminary data.</text>
</comment>